<evidence type="ECO:0000313" key="8">
    <source>
        <dbReference type="Proteomes" id="UP000632273"/>
    </source>
</evidence>
<dbReference type="RefSeq" id="WP_188816240.1">
    <property type="nucleotide sequence ID" value="NZ_BMHT01000011.1"/>
</dbReference>
<name>A0ABQ1UVR1_9BACT</name>
<evidence type="ECO:0000256" key="2">
    <source>
        <dbReference type="ARBA" id="ARBA00022908"/>
    </source>
</evidence>
<keyword evidence="2" id="KW-0229">DNA integration</keyword>
<dbReference type="PROSITE" id="PS00398">
    <property type="entry name" value="RECOMBINASES_2"/>
    <property type="match status" value="1"/>
</dbReference>
<dbReference type="Gene3D" id="3.40.50.1390">
    <property type="entry name" value="Resolvase, N-terminal catalytic domain"/>
    <property type="match status" value="1"/>
</dbReference>
<evidence type="ECO:0000259" key="6">
    <source>
        <dbReference type="PROSITE" id="PS51736"/>
    </source>
</evidence>
<sequence length="196" mass="21515">MVFGYARVSTADQQLHLQTDALQKYGCDTIVQEKASSAKERPALKQLLTQLRTGDTIVVWKLDRLGRSLKDLVTLVTGFQEQRIHFVSLQDHLDTTTAQGRLMFNLFASLAEFERDIIRERTNAGLTAARARGRQGGRPAGLSKEALAKAEAAKTLYLQGRNGGEIAQLLNVGRATIYRYLAHLGVATSSTSASPQ</sequence>
<evidence type="ECO:0000256" key="1">
    <source>
        <dbReference type="ARBA" id="ARBA00009913"/>
    </source>
</evidence>
<gene>
    <name evidence="7" type="ORF">GCM10011383_43830</name>
</gene>
<reference evidence="8" key="1">
    <citation type="journal article" date="2019" name="Int. J. Syst. Evol. Microbiol.">
        <title>The Global Catalogue of Microorganisms (GCM) 10K type strain sequencing project: providing services to taxonomists for standard genome sequencing and annotation.</title>
        <authorList>
            <consortium name="The Broad Institute Genomics Platform"/>
            <consortium name="The Broad Institute Genome Sequencing Center for Infectious Disease"/>
            <person name="Wu L."/>
            <person name="Ma J."/>
        </authorList>
    </citation>
    <scope>NUCLEOTIDE SEQUENCE [LARGE SCALE GENOMIC DNA]</scope>
    <source>
        <strain evidence="8">CGMCC 1.15197</strain>
    </source>
</reference>
<proteinExistence type="inferred from homology"/>
<dbReference type="InterPro" id="IPR006120">
    <property type="entry name" value="Resolvase_HTH_dom"/>
</dbReference>
<dbReference type="InterPro" id="IPR036162">
    <property type="entry name" value="Resolvase-like_N_sf"/>
</dbReference>
<dbReference type="Pfam" id="PF00239">
    <property type="entry name" value="Resolvase"/>
    <property type="match status" value="1"/>
</dbReference>
<dbReference type="Pfam" id="PF02796">
    <property type="entry name" value="HTH_7"/>
    <property type="match status" value="1"/>
</dbReference>
<dbReference type="PANTHER" id="PTHR30461:SF2">
    <property type="entry name" value="SERINE RECOMBINASE PINE-RELATED"/>
    <property type="match status" value="1"/>
</dbReference>
<comment type="caution">
    <text evidence="7">The sequence shown here is derived from an EMBL/GenBank/DDBJ whole genome shotgun (WGS) entry which is preliminary data.</text>
</comment>
<organism evidence="7 8">
    <name type="scientific">Hymenobacter cavernae</name>
    <dbReference type="NCBI Taxonomy" id="2044852"/>
    <lineage>
        <taxon>Bacteria</taxon>
        <taxon>Pseudomonadati</taxon>
        <taxon>Bacteroidota</taxon>
        <taxon>Cytophagia</taxon>
        <taxon>Cytophagales</taxon>
        <taxon>Hymenobacteraceae</taxon>
        <taxon>Hymenobacter</taxon>
    </lineage>
</organism>
<dbReference type="InterPro" id="IPR006118">
    <property type="entry name" value="Recombinase_CS"/>
</dbReference>
<evidence type="ECO:0000256" key="5">
    <source>
        <dbReference type="PROSITE-ProRule" id="PRU10137"/>
    </source>
</evidence>
<feature type="domain" description="Resolvase/invertase-type recombinase catalytic" evidence="6">
    <location>
        <begin position="1"/>
        <end position="133"/>
    </location>
</feature>
<dbReference type="InterPro" id="IPR050639">
    <property type="entry name" value="SSR_resolvase"/>
</dbReference>
<dbReference type="PROSITE" id="PS00397">
    <property type="entry name" value="RECOMBINASES_1"/>
    <property type="match status" value="1"/>
</dbReference>
<dbReference type="SMART" id="SM00857">
    <property type="entry name" value="Resolvase"/>
    <property type="match status" value="1"/>
</dbReference>
<dbReference type="SUPFAM" id="SSF53041">
    <property type="entry name" value="Resolvase-like"/>
    <property type="match status" value="1"/>
</dbReference>
<dbReference type="CDD" id="cd03768">
    <property type="entry name" value="SR_ResInv"/>
    <property type="match status" value="1"/>
</dbReference>
<keyword evidence="4" id="KW-0233">DNA recombination</keyword>
<dbReference type="Proteomes" id="UP000632273">
    <property type="component" value="Unassembled WGS sequence"/>
</dbReference>
<evidence type="ECO:0000313" key="7">
    <source>
        <dbReference type="EMBL" id="GGF27390.1"/>
    </source>
</evidence>
<dbReference type="Gene3D" id="1.10.10.60">
    <property type="entry name" value="Homeodomain-like"/>
    <property type="match status" value="1"/>
</dbReference>
<keyword evidence="8" id="KW-1185">Reference proteome</keyword>
<accession>A0ABQ1UVR1</accession>
<dbReference type="EMBL" id="BMHT01000011">
    <property type="protein sequence ID" value="GGF27390.1"/>
    <property type="molecule type" value="Genomic_DNA"/>
</dbReference>
<dbReference type="SUPFAM" id="SSF46689">
    <property type="entry name" value="Homeodomain-like"/>
    <property type="match status" value="1"/>
</dbReference>
<comment type="similarity">
    <text evidence="1">Belongs to the site-specific recombinase resolvase family.</text>
</comment>
<dbReference type="PROSITE" id="PS51736">
    <property type="entry name" value="RECOMBINASES_3"/>
    <property type="match status" value="1"/>
</dbReference>
<dbReference type="InterPro" id="IPR009057">
    <property type="entry name" value="Homeodomain-like_sf"/>
</dbReference>
<dbReference type="PANTHER" id="PTHR30461">
    <property type="entry name" value="DNA-INVERTASE FROM LAMBDOID PROPHAGE"/>
    <property type="match status" value="1"/>
</dbReference>
<keyword evidence="3" id="KW-0238">DNA-binding</keyword>
<evidence type="ECO:0000256" key="4">
    <source>
        <dbReference type="ARBA" id="ARBA00023172"/>
    </source>
</evidence>
<feature type="active site" description="O-(5'-phospho-DNA)-serine intermediate" evidence="5">
    <location>
        <position position="9"/>
    </location>
</feature>
<protein>
    <submittedName>
        <fullName evidence="7">DNA invertase</fullName>
    </submittedName>
</protein>
<dbReference type="InterPro" id="IPR006119">
    <property type="entry name" value="Resolv_N"/>
</dbReference>
<evidence type="ECO:0000256" key="3">
    <source>
        <dbReference type="ARBA" id="ARBA00023125"/>
    </source>
</evidence>